<name>A0ABZ2LH02_9BACT</name>
<dbReference type="CDD" id="cd06260">
    <property type="entry name" value="DUF820-like"/>
    <property type="match status" value="1"/>
</dbReference>
<evidence type="ECO:0000313" key="2">
    <source>
        <dbReference type="EMBL" id="WXB10224.1"/>
    </source>
</evidence>
<dbReference type="GO" id="GO:0004519">
    <property type="term" value="F:endonuclease activity"/>
    <property type="evidence" value="ECO:0007669"/>
    <property type="project" value="UniProtKB-KW"/>
</dbReference>
<organism evidence="2 3">
    <name type="scientific">Pendulispora rubella</name>
    <dbReference type="NCBI Taxonomy" id="2741070"/>
    <lineage>
        <taxon>Bacteria</taxon>
        <taxon>Pseudomonadati</taxon>
        <taxon>Myxococcota</taxon>
        <taxon>Myxococcia</taxon>
        <taxon>Myxococcales</taxon>
        <taxon>Sorangiineae</taxon>
        <taxon>Pendulisporaceae</taxon>
        <taxon>Pendulispora</taxon>
    </lineage>
</organism>
<dbReference type="Pfam" id="PF05685">
    <property type="entry name" value="Uma2"/>
    <property type="match status" value="1"/>
</dbReference>
<keyword evidence="2" id="KW-0540">Nuclease</keyword>
<keyword evidence="3" id="KW-1185">Reference proteome</keyword>
<dbReference type="RefSeq" id="WP_394839901.1">
    <property type="nucleotide sequence ID" value="NZ_CP089929.1"/>
</dbReference>
<keyword evidence="2" id="KW-0255">Endonuclease</keyword>
<dbReference type="InterPro" id="IPR008538">
    <property type="entry name" value="Uma2"/>
</dbReference>
<accession>A0ABZ2LH02</accession>
<feature type="domain" description="Putative restriction endonuclease" evidence="1">
    <location>
        <begin position="25"/>
        <end position="190"/>
    </location>
</feature>
<dbReference type="PANTHER" id="PTHR34107:SF4">
    <property type="entry name" value="SLL1222 PROTEIN"/>
    <property type="match status" value="1"/>
</dbReference>
<evidence type="ECO:0000313" key="3">
    <source>
        <dbReference type="Proteomes" id="UP001374803"/>
    </source>
</evidence>
<dbReference type="Gene3D" id="3.90.1570.10">
    <property type="entry name" value="tt1808, chain A"/>
    <property type="match status" value="1"/>
</dbReference>
<dbReference type="InterPro" id="IPR011335">
    <property type="entry name" value="Restrct_endonuc-II-like"/>
</dbReference>
<protein>
    <submittedName>
        <fullName evidence="2">Uma2 family endonuclease</fullName>
    </submittedName>
</protein>
<dbReference type="PANTHER" id="PTHR34107">
    <property type="entry name" value="SLL0198 PROTEIN-RELATED"/>
    <property type="match status" value="1"/>
</dbReference>
<proteinExistence type="predicted"/>
<evidence type="ECO:0000259" key="1">
    <source>
        <dbReference type="Pfam" id="PF05685"/>
    </source>
</evidence>
<sequence>MQSSWEPIWTPPPAVARRALTLDEWASLDEDEDGELVDGYLVEEEMPDPVHELAVAWLIHQFLLWLGEGPGFVFGSEVKVRIGPKRGRKADLVVYLPGSSPPPRHGVLTKAPDILVEIVTPTPRDVRRDRVEKMREYESIGVRYYWLLDPAIGTLEIFELGSQGQYVRALAQTEGRIESVPGCPGFELDLDKLWARLALLAPEAP</sequence>
<gene>
    <name evidence="2" type="ORF">LVJ94_23720</name>
</gene>
<dbReference type="SUPFAM" id="SSF52980">
    <property type="entry name" value="Restriction endonuclease-like"/>
    <property type="match status" value="1"/>
</dbReference>
<keyword evidence="2" id="KW-0378">Hydrolase</keyword>
<reference evidence="2" key="1">
    <citation type="submission" date="2021-12" db="EMBL/GenBank/DDBJ databases">
        <title>Discovery of the Pendulisporaceae a myxobacterial family with distinct sporulation behavior and unique specialized metabolism.</title>
        <authorList>
            <person name="Garcia R."/>
            <person name="Popoff A."/>
            <person name="Bader C.D."/>
            <person name="Loehr J."/>
            <person name="Walesch S."/>
            <person name="Walt C."/>
            <person name="Boldt J."/>
            <person name="Bunk B."/>
            <person name="Haeckl F.J.F.P.J."/>
            <person name="Gunesch A.P."/>
            <person name="Birkelbach J."/>
            <person name="Nuebel U."/>
            <person name="Pietschmann T."/>
            <person name="Bach T."/>
            <person name="Mueller R."/>
        </authorList>
    </citation>
    <scope>NUCLEOTIDE SEQUENCE</scope>
    <source>
        <strain evidence="2">MSr11367</strain>
    </source>
</reference>
<dbReference type="EMBL" id="CP089983">
    <property type="protein sequence ID" value="WXB10224.1"/>
    <property type="molecule type" value="Genomic_DNA"/>
</dbReference>
<dbReference type="Proteomes" id="UP001374803">
    <property type="component" value="Chromosome"/>
</dbReference>
<dbReference type="InterPro" id="IPR012296">
    <property type="entry name" value="Nuclease_put_TT1808"/>
</dbReference>